<keyword evidence="1" id="KW-0472">Membrane</keyword>
<feature type="domain" description="Cell envelope-related transcriptional attenuator" evidence="2">
    <location>
        <begin position="384"/>
        <end position="532"/>
    </location>
</feature>
<dbReference type="Pfam" id="PF03816">
    <property type="entry name" value="LytR_cpsA_psr"/>
    <property type="match status" value="1"/>
</dbReference>
<protein>
    <submittedName>
        <fullName evidence="4">LCP family protein</fullName>
    </submittedName>
</protein>
<accession>A0A8J8B4K5</accession>
<reference evidence="4" key="1">
    <citation type="submission" date="2021-04" db="EMBL/GenBank/DDBJ databases">
        <title>Sinoanaerobacter chloroacetimidivorans sp. nov., an obligate anaerobic bacterium isolated from anaerobic sludge.</title>
        <authorList>
            <person name="Bao Y."/>
        </authorList>
    </citation>
    <scope>NUCLEOTIDE SEQUENCE</scope>
    <source>
        <strain evidence="4">BAD-6</strain>
    </source>
</reference>
<evidence type="ECO:0000259" key="3">
    <source>
        <dbReference type="Pfam" id="PF05569"/>
    </source>
</evidence>
<dbReference type="CDD" id="cd07341">
    <property type="entry name" value="M56_BlaR1_MecR1_like"/>
    <property type="match status" value="1"/>
</dbReference>
<gene>
    <name evidence="4" type="ORF">KCX82_16255</name>
</gene>
<feature type="transmembrane region" description="Helical" evidence="1">
    <location>
        <begin position="133"/>
        <end position="155"/>
    </location>
</feature>
<feature type="domain" description="Peptidase M56" evidence="3">
    <location>
        <begin position="10"/>
        <end position="326"/>
    </location>
</feature>
<dbReference type="EMBL" id="JAGSND010000013">
    <property type="protein sequence ID" value="MBR0599440.1"/>
    <property type="molecule type" value="Genomic_DNA"/>
</dbReference>
<dbReference type="Gene3D" id="3.40.630.190">
    <property type="entry name" value="LCP protein"/>
    <property type="match status" value="1"/>
</dbReference>
<evidence type="ECO:0000313" key="5">
    <source>
        <dbReference type="Proteomes" id="UP000675664"/>
    </source>
</evidence>
<comment type="caution">
    <text evidence="4">The sequence shown here is derived from an EMBL/GenBank/DDBJ whole genome shotgun (WGS) entry which is preliminary data.</text>
</comment>
<dbReference type="Pfam" id="PF05569">
    <property type="entry name" value="Peptidase_M56"/>
    <property type="match status" value="1"/>
</dbReference>
<evidence type="ECO:0000256" key="1">
    <source>
        <dbReference type="SAM" id="Phobius"/>
    </source>
</evidence>
<feature type="transmembrane region" description="Helical" evidence="1">
    <location>
        <begin position="40"/>
        <end position="62"/>
    </location>
</feature>
<feature type="transmembrane region" description="Helical" evidence="1">
    <location>
        <begin position="6"/>
        <end position="28"/>
    </location>
</feature>
<keyword evidence="5" id="KW-1185">Reference proteome</keyword>
<dbReference type="InterPro" id="IPR004474">
    <property type="entry name" value="LytR_CpsA_psr"/>
</dbReference>
<dbReference type="InterPro" id="IPR008756">
    <property type="entry name" value="Peptidase_M56"/>
</dbReference>
<evidence type="ECO:0000313" key="4">
    <source>
        <dbReference type="EMBL" id="MBR0599440.1"/>
    </source>
</evidence>
<organism evidence="4 5">
    <name type="scientific">Sinanaerobacter chloroacetimidivorans</name>
    <dbReference type="NCBI Taxonomy" id="2818044"/>
    <lineage>
        <taxon>Bacteria</taxon>
        <taxon>Bacillati</taxon>
        <taxon>Bacillota</taxon>
        <taxon>Clostridia</taxon>
        <taxon>Peptostreptococcales</taxon>
        <taxon>Anaerovoracaceae</taxon>
        <taxon>Sinanaerobacter</taxon>
    </lineage>
</organism>
<proteinExistence type="predicted"/>
<dbReference type="NCBIfam" id="TIGR00350">
    <property type="entry name" value="lytR_cpsA_psr"/>
    <property type="match status" value="1"/>
</dbReference>
<sequence length="606" mass="67511">MSEMLELYLTVLNMSLTAALAALIIIILRGSLGRALPRTFSYAIWAIVLYRMICPVSFPSIFSMLERIKPGLDAYTSTLKAVSLTEALGFEVLSGHRAQELGLTPNLLQETPIETTGGLTQTPLTAAPMSIDYVTVVLTMLWVLGIFALLLYNAVSYRRLCMSMSTSTFFEDYQLVKECKTAICMKRRVDVYESDKVESPFVYGIFRPRVMLPVSAAYSSDGQEREQLRHILLHELYHIKRFDYLVKPLAFLALCVHWFNPVLWAAFRLFDKDMEMSCDEGAVKALKTGTCQDYAATLLTLASSQGRIGKSCALAFRETNAGERVKHIVKYKKPGLAVGVISVILIILCAVGLLSNPTSLAGELEDGQANVLVMCSAEDSNIPDTILLMGYNGDRKEVNIAFLPRDLEVLPDDGSYGIAERKLSGYAGGNPPEEVMKRLREMLGIEIHNYIKLDTGNFRDLVDALGGVEFNVPIKMVYEDPYQNLAINLEKGRQVLDGEKAEMLIRYRKGYPEGDLARIEVQKAFLGAMIEQKSDIKIGSVKEIYQLLSKEMETDLGIEKAKKLFTLSRTAKTIAFVDVPILQDSEDPLAPLLLAPEAKDQVKEKF</sequence>
<reference evidence="4" key="2">
    <citation type="submission" date="2021-04" db="EMBL/GenBank/DDBJ databases">
        <authorList>
            <person name="Liu J."/>
        </authorList>
    </citation>
    <scope>NUCLEOTIDE SEQUENCE</scope>
    <source>
        <strain evidence="4">BAD-6</strain>
    </source>
</reference>
<keyword evidence="1" id="KW-0812">Transmembrane</keyword>
<name>A0A8J8B4K5_9FIRM</name>
<feature type="transmembrane region" description="Helical" evidence="1">
    <location>
        <begin position="335"/>
        <end position="354"/>
    </location>
</feature>
<dbReference type="PANTHER" id="PTHR34978:SF3">
    <property type="entry name" value="SLR0241 PROTEIN"/>
    <property type="match status" value="1"/>
</dbReference>
<keyword evidence="1" id="KW-1133">Transmembrane helix</keyword>
<evidence type="ECO:0000259" key="2">
    <source>
        <dbReference type="Pfam" id="PF03816"/>
    </source>
</evidence>
<dbReference type="AlphaFoldDB" id="A0A8J8B4K5"/>
<dbReference type="Proteomes" id="UP000675664">
    <property type="component" value="Unassembled WGS sequence"/>
</dbReference>
<dbReference type="InterPro" id="IPR052173">
    <property type="entry name" value="Beta-lactam_resp_regulator"/>
</dbReference>
<dbReference type="PANTHER" id="PTHR34978">
    <property type="entry name" value="POSSIBLE SENSOR-TRANSDUCER PROTEIN BLAR"/>
    <property type="match status" value="1"/>
</dbReference>